<dbReference type="InterPro" id="IPR036875">
    <property type="entry name" value="Znf_CCHC_sf"/>
</dbReference>
<gene>
    <name evidence="4" type="ORF">GcC1_088022</name>
</gene>
<dbReference type="InterPro" id="IPR001878">
    <property type="entry name" value="Znf_CCHC"/>
</dbReference>
<dbReference type="GO" id="GO:0008270">
    <property type="term" value="F:zinc ion binding"/>
    <property type="evidence" value="ECO:0007669"/>
    <property type="project" value="UniProtKB-KW"/>
</dbReference>
<organism evidence="4 5">
    <name type="scientific">Golovinomyces cichoracearum</name>
    <dbReference type="NCBI Taxonomy" id="62708"/>
    <lineage>
        <taxon>Eukaryota</taxon>
        <taxon>Fungi</taxon>
        <taxon>Dikarya</taxon>
        <taxon>Ascomycota</taxon>
        <taxon>Pezizomycotina</taxon>
        <taxon>Leotiomycetes</taxon>
        <taxon>Erysiphales</taxon>
        <taxon>Erysiphaceae</taxon>
        <taxon>Golovinomyces</taxon>
    </lineage>
</organism>
<dbReference type="GO" id="GO:0003676">
    <property type="term" value="F:nucleic acid binding"/>
    <property type="evidence" value="ECO:0007669"/>
    <property type="project" value="InterPro"/>
</dbReference>
<keyword evidence="1" id="KW-0863">Zinc-finger</keyword>
<dbReference type="SUPFAM" id="SSF57756">
    <property type="entry name" value="Retrovirus zinc finger-like domains"/>
    <property type="match status" value="1"/>
</dbReference>
<proteinExistence type="predicted"/>
<evidence type="ECO:0000259" key="3">
    <source>
        <dbReference type="PROSITE" id="PS50158"/>
    </source>
</evidence>
<evidence type="ECO:0000256" key="1">
    <source>
        <dbReference type="PROSITE-ProRule" id="PRU00047"/>
    </source>
</evidence>
<protein>
    <recommendedName>
        <fullName evidence="3">CCHC-type domain-containing protein</fullName>
    </recommendedName>
</protein>
<evidence type="ECO:0000313" key="5">
    <source>
        <dbReference type="Proteomes" id="UP000285405"/>
    </source>
</evidence>
<sequence>MDGRSAVSVLADVDAGRSVYSLGSQSSQRTNYVTPPTRTILLNRKLVAPLNNSKDHQPEGTDWKPPRPSMPPASSSLHPIINGYKPHNPAADGLLCINCEDFGHRRRECRNSSFPSWEQACLKDQLAWLKKQTTYYK</sequence>
<accession>A0A420IGU4</accession>
<keyword evidence="1" id="KW-0479">Metal-binding</keyword>
<name>A0A420IGU4_9PEZI</name>
<comment type="caution">
    <text evidence="4">The sequence shown here is derived from an EMBL/GenBank/DDBJ whole genome shotgun (WGS) entry which is preliminary data.</text>
</comment>
<dbReference type="Proteomes" id="UP000285405">
    <property type="component" value="Unassembled WGS sequence"/>
</dbReference>
<feature type="region of interest" description="Disordered" evidence="2">
    <location>
        <begin position="48"/>
        <end position="83"/>
    </location>
</feature>
<dbReference type="AlphaFoldDB" id="A0A420IGU4"/>
<evidence type="ECO:0000313" key="4">
    <source>
        <dbReference type="EMBL" id="RKF73776.1"/>
    </source>
</evidence>
<reference evidence="4 5" key="1">
    <citation type="journal article" date="2018" name="BMC Genomics">
        <title>Comparative genome analyses reveal sequence features reflecting distinct modes of host-adaptation between dicot and monocot powdery mildew.</title>
        <authorList>
            <person name="Wu Y."/>
            <person name="Ma X."/>
            <person name="Pan Z."/>
            <person name="Kale S.D."/>
            <person name="Song Y."/>
            <person name="King H."/>
            <person name="Zhang Q."/>
            <person name="Presley C."/>
            <person name="Deng X."/>
            <person name="Wei C.I."/>
            <person name="Xiao S."/>
        </authorList>
    </citation>
    <scope>NUCLEOTIDE SEQUENCE [LARGE SCALE GENOMIC DNA]</scope>
    <source>
        <strain evidence="4">UCSC1</strain>
    </source>
</reference>
<dbReference type="PROSITE" id="PS50158">
    <property type="entry name" value="ZF_CCHC"/>
    <property type="match status" value="1"/>
</dbReference>
<feature type="compositionally biased region" description="Basic and acidic residues" evidence="2">
    <location>
        <begin position="53"/>
        <end position="65"/>
    </location>
</feature>
<keyword evidence="1" id="KW-0862">Zinc</keyword>
<evidence type="ECO:0000256" key="2">
    <source>
        <dbReference type="SAM" id="MobiDB-lite"/>
    </source>
</evidence>
<dbReference type="EMBL" id="MCBR01008826">
    <property type="protein sequence ID" value="RKF73776.1"/>
    <property type="molecule type" value="Genomic_DNA"/>
</dbReference>
<feature type="domain" description="CCHC-type" evidence="3">
    <location>
        <begin position="96"/>
        <end position="111"/>
    </location>
</feature>